<protein>
    <recommendedName>
        <fullName evidence="9">1-deoxy-D-xylulose 5-phosphate reductoisomerase</fullName>
        <shortName evidence="9">DXP reductoisomerase</shortName>
        <ecNumber evidence="9">1.1.1.267</ecNumber>
    </recommendedName>
    <alternativeName>
        <fullName evidence="9">1-deoxyxylulose-5-phosphate reductoisomerase</fullName>
    </alternativeName>
    <alternativeName>
        <fullName evidence="9">2-C-methyl-D-erythritol 4-phosphate synthase</fullName>
    </alternativeName>
</protein>
<dbReference type="GO" id="GO:0051484">
    <property type="term" value="P:isopentenyl diphosphate biosynthetic process, methylerythritol 4-phosphate pathway involved in terpenoid biosynthetic process"/>
    <property type="evidence" value="ECO:0007669"/>
    <property type="project" value="TreeGrafter"/>
</dbReference>
<evidence type="ECO:0000256" key="5">
    <source>
        <dbReference type="ARBA" id="ARBA00023002"/>
    </source>
</evidence>
<dbReference type="GO" id="GO:0030145">
    <property type="term" value="F:manganese ion binding"/>
    <property type="evidence" value="ECO:0007669"/>
    <property type="project" value="TreeGrafter"/>
</dbReference>
<feature type="binding site" evidence="9">
    <location>
        <position position="222"/>
    </location>
    <ligand>
        <name>Mn(2+)</name>
        <dbReference type="ChEBI" id="CHEBI:29035"/>
    </ligand>
</feature>
<accession>A0A9X1D7U0</accession>
<sequence length="390" mass="40953">MTTAPRSVSIFGATGSVGQSTLDLIGRDPDAFEIFALTAGCDVAKLATAAIEHRARLAVVADERCYADLKAALSGTGIEAAAGAGALVDATDMGADWTMASIVGCAGLAPTFAAIRKGRTVALANKEALVSAGAVMMSAVAQSGATLLPVDSEHNAIFQCLASGDIDAVARITLTASGGPFRTFSREEMALVTPAQAVKHPNWSMGRKISIDSATMMNKGLELIEAYHLFPVGLDRFSILVHPQSVIHSMVEYRDRSTIAQLGSPDMRIPIASALAWPARMETPCKALDLATIGRLDFEAPDEQRFPALRLAREAIEAGGSAPAILNAANEVAVAAFLDGRIGFLDIGRIVEDVLARSNQGPLATSIDEIWTIDLSARQLAERLAAELIN</sequence>
<feature type="binding site" evidence="9">
    <location>
        <position position="218"/>
    </location>
    <ligand>
        <name>1-deoxy-D-xylulose 5-phosphate</name>
        <dbReference type="ChEBI" id="CHEBI:57792"/>
    </ligand>
</feature>
<keyword evidence="14" id="KW-1185">Reference proteome</keyword>
<dbReference type="NCBIfam" id="TIGR00243">
    <property type="entry name" value="Dxr"/>
    <property type="match status" value="1"/>
</dbReference>
<dbReference type="PANTHER" id="PTHR30525">
    <property type="entry name" value="1-DEOXY-D-XYLULOSE 5-PHOSPHATE REDUCTOISOMERASE"/>
    <property type="match status" value="1"/>
</dbReference>
<proteinExistence type="inferred from homology"/>
<feature type="binding site" evidence="9">
    <location>
        <position position="219"/>
    </location>
    <ligand>
        <name>1-deoxy-D-xylulose 5-phosphate</name>
        <dbReference type="ChEBI" id="CHEBI:57792"/>
    </ligand>
</feature>
<dbReference type="HAMAP" id="MF_00183">
    <property type="entry name" value="DXP_reductoisom"/>
    <property type="match status" value="1"/>
</dbReference>
<dbReference type="Gene3D" id="3.40.50.720">
    <property type="entry name" value="NAD(P)-binding Rossmann-like Domain"/>
    <property type="match status" value="1"/>
</dbReference>
<dbReference type="GO" id="GO:0030604">
    <property type="term" value="F:1-deoxy-D-xylulose-5-phosphate reductoisomerase activity"/>
    <property type="evidence" value="ECO:0007669"/>
    <property type="project" value="UniProtKB-UniRule"/>
</dbReference>
<evidence type="ECO:0000256" key="8">
    <source>
        <dbReference type="ARBA" id="ARBA00048543"/>
    </source>
</evidence>
<evidence type="ECO:0000256" key="4">
    <source>
        <dbReference type="ARBA" id="ARBA00022857"/>
    </source>
</evidence>
<evidence type="ECO:0000256" key="1">
    <source>
        <dbReference type="ARBA" id="ARBA00005094"/>
    </source>
</evidence>
<feature type="binding site" evidence="9">
    <location>
        <position position="151"/>
    </location>
    <ligand>
        <name>Mn(2+)</name>
        <dbReference type="ChEBI" id="CHEBI:29035"/>
    </ligand>
</feature>
<evidence type="ECO:0000256" key="9">
    <source>
        <dbReference type="HAMAP-Rule" id="MF_00183"/>
    </source>
</evidence>
<dbReference type="InterPro" id="IPR003821">
    <property type="entry name" value="DXP_reductoisomerase"/>
</dbReference>
<dbReference type="PANTHER" id="PTHR30525:SF0">
    <property type="entry name" value="1-DEOXY-D-XYLULOSE 5-PHOSPHATE REDUCTOISOMERASE, CHLOROPLASTIC"/>
    <property type="match status" value="1"/>
</dbReference>
<keyword evidence="6 9" id="KW-0464">Manganese</keyword>
<dbReference type="Gene3D" id="1.10.1740.10">
    <property type="match status" value="1"/>
</dbReference>
<comment type="function">
    <text evidence="9">Catalyzes the NADPH-dependent rearrangement and reduction of 1-deoxy-D-xylulose-5-phosphate (DXP) to 2-C-methyl-D-erythritol 4-phosphate (MEP).</text>
</comment>
<feature type="binding site" evidence="9">
    <location>
        <position position="200"/>
    </location>
    <ligand>
        <name>1-deoxy-D-xylulose 5-phosphate</name>
        <dbReference type="ChEBI" id="CHEBI:57792"/>
    </ligand>
</feature>
<evidence type="ECO:0000313" key="13">
    <source>
        <dbReference type="EMBL" id="MBT2185342.1"/>
    </source>
</evidence>
<feature type="domain" description="1-deoxy-D-xylulose 5-phosphate reductoisomerase C-terminal" evidence="11">
    <location>
        <begin position="147"/>
        <end position="230"/>
    </location>
</feature>
<keyword evidence="3 9" id="KW-0479">Metal-binding</keyword>
<dbReference type="SUPFAM" id="SSF55347">
    <property type="entry name" value="Glyceraldehyde-3-phosphate dehydrogenase-like, C-terminal domain"/>
    <property type="match status" value="1"/>
</dbReference>
<feature type="binding site" evidence="9">
    <location>
        <position position="206"/>
    </location>
    <ligand>
        <name>NADPH</name>
        <dbReference type="ChEBI" id="CHEBI:57783"/>
    </ligand>
</feature>
<dbReference type="Pfam" id="PF08436">
    <property type="entry name" value="DXP_redisom_C"/>
    <property type="match status" value="1"/>
</dbReference>
<feature type="binding site" evidence="9">
    <location>
        <position position="153"/>
    </location>
    <ligand>
        <name>Mn(2+)</name>
        <dbReference type="ChEBI" id="CHEBI:29035"/>
    </ligand>
</feature>
<keyword evidence="7 9" id="KW-0414">Isoprene biosynthesis</keyword>
<dbReference type="Pfam" id="PF02670">
    <property type="entry name" value="DXP_reductoisom"/>
    <property type="match status" value="1"/>
</dbReference>
<dbReference type="PIRSF" id="PIRSF006205">
    <property type="entry name" value="Dxp_reductismrs"/>
    <property type="match status" value="1"/>
</dbReference>
<feature type="binding site" evidence="9">
    <location>
        <position position="222"/>
    </location>
    <ligand>
        <name>1-deoxy-D-xylulose 5-phosphate</name>
        <dbReference type="ChEBI" id="CHEBI:57792"/>
    </ligand>
</feature>
<feature type="binding site" evidence="9">
    <location>
        <position position="177"/>
    </location>
    <ligand>
        <name>1-deoxy-D-xylulose 5-phosphate</name>
        <dbReference type="ChEBI" id="CHEBI:57792"/>
    </ligand>
</feature>
<comment type="similarity">
    <text evidence="2 9">Belongs to the DXR family.</text>
</comment>
<comment type="cofactor">
    <cofactor evidence="9">
        <name>Mg(2+)</name>
        <dbReference type="ChEBI" id="CHEBI:18420"/>
    </cofactor>
    <cofactor evidence="9">
        <name>Mn(2+)</name>
        <dbReference type="ChEBI" id="CHEBI:29035"/>
    </cofactor>
</comment>
<dbReference type="GO" id="GO:0070402">
    <property type="term" value="F:NADPH binding"/>
    <property type="evidence" value="ECO:0007669"/>
    <property type="project" value="InterPro"/>
</dbReference>
<dbReference type="FunFam" id="3.40.50.720:FF:000045">
    <property type="entry name" value="1-deoxy-D-xylulose 5-phosphate reductoisomerase"/>
    <property type="match status" value="1"/>
</dbReference>
<feature type="binding site" evidence="9">
    <location>
        <position position="14"/>
    </location>
    <ligand>
        <name>NADPH</name>
        <dbReference type="ChEBI" id="CHEBI:57783"/>
    </ligand>
</feature>
<evidence type="ECO:0000259" key="10">
    <source>
        <dbReference type="Pfam" id="PF02670"/>
    </source>
</evidence>
<dbReference type="Proteomes" id="UP001138757">
    <property type="component" value="Unassembled WGS sequence"/>
</dbReference>
<feature type="binding site" evidence="9">
    <location>
        <position position="213"/>
    </location>
    <ligand>
        <name>1-deoxy-D-xylulose 5-phosphate</name>
        <dbReference type="ChEBI" id="CHEBI:57792"/>
    </ligand>
</feature>
<dbReference type="EMBL" id="JAHGAW010000001">
    <property type="protein sequence ID" value="MBT2185342.1"/>
    <property type="molecule type" value="Genomic_DNA"/>
</dbReference>
<feature type="binding site" evidence="9">
    <location>
        <position position="152"/>
    </location>
    <ligand>
        <name>1-deoxy-D-xylulose 5-phosphate</name>
        <dbReference type="ChEBI" id="CHEBI:57792"/>
    </ligand>
</feature>
<name>A0A9X1D7U0_9SPHN</name>
<keyword evidence="4 9" id="KW-0521">NADP</keyword>
<reference evidence="13" key="1">
    <citation type="submission" date="2021-05" db="EMBL/GenBank/DDBJ databases">
        <title>Genome of Sphingobium sp. strain.</title>
        <authorList>
            <person name="Fan R."/>
        </authorList>
    </citation>
    <scope>NUCLEOTIDE SEQUENCE</scope>
    <source>
        <strain evidence="13">H33</strain>
    </source>
</reference>
<dbReference type="InterPro" id="IPR026877">
    <property type="entry name" value="DXPR_C"/>
</dbReference>
<keyword evidence="5 9" id="KW-0560">Oxidoreductase</keyword>
<feature type="domain" description="DXP reductoisomerase C-terminal" evidence="12">
    <location>
        <begin position="262"/>
        <end position="379"/>
    </location>
</feature>
<feature type="binding site" evidence="9">
    <location>
        <position position="15"/>
    </location>
    <ligand>
        <name>NADPH</name>
        <dbReference type="ChEBI" id="CHEBI:57783"/>
    </ligand>
</feature>
<dbReference type="Pfam" id="PF13288">
    <property type="entry name" value="DXPR_C"/>
    <property type="match status" value="1"/>
</dbReference>
<evidence type="ECO:0000259" key="12">
    <source>
        <dbReference type="Pfam" id="PF13288"/>
    </source>
</evidence>
<dbReference type="AlphaFoldDB" id="A0A9X1D7U0"/>
<dbReference type="SUPFAM" id="SSF51735">
    <property type="entry name" value="NAD(P)-binding Rossmann-fold domains"/>
    <property type="match status" value="1"/>
</dbReference>
<keyword evidence="9" id="KW-0460">Magnesium</keyword>
<comment type="pathway">
    <text evidence="1 9">Isoprenoid biosynthesis; isopentenyl diphosphate biosynthesis via DXP pathway; isopentenyl diphosphate from 1-deoxy-D-xylulose 5-phosphate: step 1/6.</text>
</comment>
<feature type="binding site" evidence="9">
    <location>
        <position position="125"/>
    </location>
    <ligand>
        <name>NADPH</name>
        <dbReference type="ChEBI" id="CHEBI:57783"/>
    </ligand>
</feature>
<dbReference type="NCBIfam" id="NF009114">
    <property type="entry name" value="PRK12464.1"/>
    <property type="match status" value="1"/>
</dbReference>
<comment type="caution">
    <text evidence="13">The sequence shown here is derived from an EMBL/GenBank/DDBJ whole genome shotgun (WGS) entry which is preliminary data.</text>
</comment>
<feature type="binding site" evidence="9">
    <location>
        <position position="127"/>
    </location>
    <ligand>
        <name>NADPH</name>
        <dbReference type="ChEBI" id="CHEBI:57783"/>
    </ligand>
</feature>
<feature type="domain" description="1-deoxy-D-xylulose 5-phosphate reductoisomerase N-terminal" evidence="10">
    <location>
        <begin position="8"/>
        <end position="133"/>
    </location>
</feature>
<evidence type="ECO:0000256" key="2">
    <source>
        <dbReference type="ARBA" id="ARBA00006825"/>
    </source>
</evidence>
<dbReference type="SUPFAM" id="SSF69055">
    <property type="entry name" value="1-deoxy-D-xylulose-5-phosphate reductoisomerase, C-terminal domain"/>
    <property type="match status" value="1"/>
</dbReference>
<feature type="binding site" evidence="9">
    <location>
        <position position="126"/>
    </location>
    <ligand>
        <name>1-deoxy-D-xylulose 5-phosphate</name>
        <dbReference type="ChEBI" id="CHEBI:57792"/>
    </ligand>
</feature>
<dbReference type="InterPro" id="IPR036169">
    <property type="entry name" value="DXPR_C_sf"/>
</dbReference>
<organism evidence="13 14">
    <name type="scientific">Sphingobium nicotianae</name>
    <dbReference type="NCBI Taxonomy" id="2782607"/>
    <lineage>
        <taxon>Bacteria</taxon>
        <taxon>Pseudomonadati</taxon>
        <taxon>Pseudomonadota</taxon>
        <taxon>Alphaproteobacteria</taxon>
        <taxon>Sphingomonadales</taxon>
        <taxon>Sphingomonadaceae</taxon>
        <taxon>Sphingobium</taxon>
    </lineage>
</organism>
<evidence type="ECO:0000256" key="6">
    <source>
        <dbReference type="ARBA" id="ARBA00023211"/>
    </source>
</evidence>
<comment type="catalytic activity">
    <reaction evidence="8">
        <text>2-C-methyl-D-erythritol 4-phosphate + NADP(+) = 1-deoxy-D-xylulose 5-phosphate + NADPH + H(+)</text>
        <dbReference type="Rhea" id="RHEA:13717"/>
        <dbReference type="ChEBI" id="CHEBI:15378"/>
        <dbReference type="ChEBI" id="CHEBI:57783"/>
        <dbReference type="ChEBI" id="CHEBI:57792"/>
        <dbReference type="ChEBI" id="CHEBI:58262"/>
        <dbReference type="ChEBI" id="CHEBI:58349"/>
        <dbReference type="EC" id="1.1.1.267"/>
    </reaction>
    <physiologicalReaction direction="right-to-left" evidence="8">
        <dbReference type="Rhea" id="RHEA:13719"/>
    </physiologicalReaction>
</comment>
<feature type="binding site" evidence="9">
    <location>
        <position position="17"/>
    </location>
    <ligand>
        <name>NADPH</name>
        <dbReference type="ChEBI" id="CHEBI:57783"/>
    </ligand>
</feature>
<dbReference type="InterPro" id="IPR013512">
    <property type="entry name" value="DXP_reductoisomerase_N"/>
</dbReference>
<feature type="binding site" evidence="9">
    <location>
        <position position="16"/>
    </location>
    <ligand>
        <name>NADPH</name>
        <dbReference type="ChEBI" id="CHEBI:57783"/>
    </ligand>
</feature>
<feature type="binding site" evidence="9">
    <location>
        <position position="40"/>
    </location>
    <ligand>
        <name>NADPH</name>
        <dbReference type="ChEBI" id="CHEBI:57783"/>
    </ligand>
</feature>
<dbReference type="RefSeq" id="WP_214621105.1">
    <property type="nucleotide sequence ID" value="NZ_JAHGAW010000001.1"/>
</dbReference>
<dbReference type="EC" id="1.1.1.267" evidence="9"/>
<dbReference type="InterPro" id="IPR036291">
    <property type="entry name" value="NAD(P)-bd_dom_sf"/>
</dbReference>
<evidence type="ECO:0000313" key="14">
    <source>
        <dbReference type="Proteomes" id="UP001138757"/>
    </source>
</evidence>
<gene>
    <name evidence="9" type="primary">dxr</name>
    <name evidence="13" type="ORF">KK488_00060</name>
</gene>
<evidence type="ECO:0000259" key="11">
    <source>
        <dbReference type="Pfam" id="PF08436"/>
    </source>
</evidence>
<evidence type="ECO:0000256" key="3">
    <source>
        <dbReference type="ARBA" id="ARBA00022723"/>
    </source>
</evidence>
<evidence type="ECO:0000256" key="7">
    <source>
        <dbReference type="ARBA" id="ARBA00023229"/>
    </source>
</evidence>
<comment type="caution">
    <text evidence="9">Lacks conserved residue(s) required for the propagation of feature annotation.</text>
</comment>
<feature type="binding site" evidence="9">
    <location>
        <position position="153"/>
    </location>
    <ligand>
        <name>1-deoxy-D-xylulose 5-phosphate</name>
        <dbReference type="ChEBI" id="CHEBI:57792"/>
    </ligand>
</feature>
<dbReference type="InterPro" id="IPR013644">
    <property type="entry name" value="DXP_reductoisomerase_C"/>
</dbReference>